<evidence type="ECO:0000313" key="2">
    <source>
        <dbReference type="EMBL" id="MZR24112.1"/>
    </source>
</evidence>
<dbReference type="Proteomes" id="UP000445696">
    <property type="component" value="Unassembled WGS sequence"/>
</dbReference>
<organism evidence="2 3">
    <name type="scientific">Sneathiella chungangensis</name>
    <dbReference type="NCBI Taxonomy" id="1418234"/>
    <lineage>
        <taxon>Bacteria</taxon>
        <taxon>Pseudomonadati</taxon>
        <taxon>Pseudomonadota</taxon>
        <taxon>Alphaproteobacteria</taxon>
        <taxon>Sneathiellales</taxon>
        <taxon>Sneathiellaceae</taxon>
        <taxon>Sneathiella</taxon>
    </lineage>
</organism>
<dbReference type="AlphaFoldDB" id="A0A845MKP2"/>
<gene>
    <name evidence="2" type="ORF">GQF03_17395</name>
</gene>
<sequence>MSKNKTLSRKELYDLIWSEPMKTLAEQFGLSDVGMAKVCKRSNIPKPPRGFWAKLAAGKNVRRQGLPDRGPGMSDVITIGGSQYDLHFYRRMDDEILAVDPTPHFFDVSIEEVRAKVKAHIKSVTMPVFPKRAHRAIRKLLEKDEEKRKKRLASPYPYLFDKPLFDNSFEKRRLKILNAVFTALEKAGMKPNIRGGDASELSVQVNDTRVEISLESASVTPERYPRRPSNPQRTTDDLRFSVFCGGVTGDVRRSWVDGKGDNRLEKYLLEIVVSIIVAGEEQYREICQWCYEREVERKKDLIAEIQKQKAEAGQKERERQAALDKARMDRLLSDADAMRKATDIRQYVESVLTLWGRGKVDISSEEIMLWKNWASAQADQIDPVRSGQFLKSLKGNDT</sequence>
<comment type="caution">
    <text evidence="2">The sequence shown here is derived from an EMBL/GenBank/DDBJ whole genome shotgun (WGS) entry which is preliminary data.</text>
</comment>
<proteinExistence type="predicted"/>
<name>A0A845MKP2_9PROT</name>
<keyword evidence="1" id="KW-0175">Coiled coil</keyword>
<reference evidence="2 3" key="1">
    <citation type="journal article" date="2014" name="Int. J. Syst. Evol. Microbiol.">
        <title>Sneathiella chungangensis sp. nov., isolated from a marine sand, and emended description of the genus Sneathiella.</title>
        <authorList>
            <person name="Siamphan C."/>
            <person name="Kim H."/>
            <person name="Lee J.S."/>
            <person name="Kim W."/>
        </authorList>
    </citation>
    <scope>NUCLEOTIDE SEQUENCE [LARGE SCALE GENOMIC DNA]</scope>
    <source>
        <strain evidence="2 3">KCTC 32476</strain>
    </source>
</reference>
<dbReference type="OrthoDB" id="9777694at2"/>
<evidence type="ECO:0000256" key="1">
    <source>
        <dbReference type="SAM" id="Coils"/>
    </source>
</evidence>
<keyword evidence="3" id="KW-1185">Reference proteome</keyword>
<dbReference type="EMBL" id="WTVA01000015">
    <property type="protein sequence ID" value="MZR24112.1"/>
    <property type="molecule type" value="Genomic_DNA"/>
</dbReference>
<accession>A0A845MKP2</accession>
<feature type="coiled-coil region" evidence="1">
    <location>
        <begin position="291"/>
        <end position="325"/>
    </location>
</feature>
<protein>
    <submittedName>
        <fullName evidence="2">Uncharacterized protein</fullName>
    </submittedName>
</protein>
<evidence type="ECO:0000313" key="3">
    <source>
        <dbReference type="Proteomes" id="UP000445696"/>
    </source>
</evidence>
<dbReference type="RefSeq" id="WP_161340570.1">
    <property type="nucleotide sequence ID" value="NZ_JBHSDG010000003.1"/>
</dbReference>